<keyword evidence="6" id="KW-0067">ATP-binding</keyword>
<dbReference type="Gene3D" id="1.10.8.60">
    <property type="match status" value="1"/>
</dbReference>
<evidence type="ECO:0000313" key="13">
    <source>
        <dbReference type="Proteomes" id="UP001165082"/>
    </source>
</evidence>
<comment type="caution">
    <text evidence="12">The sequence shown here is derived from an EMBL/GenBank/DDBJ whole genome shotgun (WGS) entry which is preliminary data.</text>
</comment>
<evidence type="ECO:0000256" key="4">
    <source>
        <dbReference type="ARBA" id="ARBA00022741"/>
    </source>
</evidence>
<keyword evidence="7" id="KW-0472">Membrane</keyword>
<evidence type="ECO:0000256" key="6">
    <source>
        <dbReference type="ARBA" id="ARBA00022840"/>
    </source>
</evidence>
<dbReference type="PROSITE" id="PS00674">
    <property type="entry name" value="AAA"/>
    <property type="match status" value="1"/>
</dbReference>
<comment type="catalytic activity">
    <reaction evidence="10">
        <text>ATP + H2O = ADP + phosphate + H(+)</text>
        <dbReference type="Rhea" id="RHEA:13065"/>
        <dbReference type="ChEBI" id="CHEBI:15377"/>
        <dbReference type="ChEBI" id="CHEBI:15378"/>
        <dbReference type="ChEBI" id="CHEBI:30616"/>
        <dbReference type="ChEBI" id="CHEBI:43474"/>
        <dbReference type="ChEBI" id="CHEBI:456216"/>
    </reaction>
    <physiologicalReaction direction="left-to-right" evidence="10">
        <dbReference type="Rhea" id="RHEA:13066"/>
    </physiologicalReaction>
</comment>
<dbReference type="GO" id="GO:0005778">
    <property type="term" value="C:peroxisomal membrane"/>
    <property type="evidence" value="ECO:0007669"/>
    <property type="project" value="TreeGrafter"/>
</dbReference>
<keyword evidence="13" id="KW-1185">Reference proteome</keyword>
<dbReference type="Gene3D" id="3.40.50.300">
    <property type="entry name" value="P-loop containing nucleotide triphosphate hydrolases"/>
    <property type="match status" value="1"/>
</dbReference>
<evidence type="ECO:0000256" key="7">
    <source>
        <dbReference type="ARBA" id="ARBA00023136"/>
    </source>
</evidence>
<dbReference type="InterPro" id="IPR003593">
    <property type="entry name" value="AAA+_ATPase"/>
</dbReference>
<gene>
    <name evidence="12" type="ORF">TrRE_jg589</name>
</gene>
<reference evidence="12" key="1">
    <citation type="submission" date="2022-07" db="EMBL/GenBank/DDBJ databases">
        <title>Genome analysis of Parmales, a sister group of diatoms, reveals the evolutionary specialization of diatoms from phago-mixotrophs to photoautotrophs.</title>
        <authorList>
            <person name="Ban H."/>
            <person name="Sato S."/>
            <person name="Yoshikawa S."/>
            <person name="Kazumasa Y."/>
            <person name="Nakamura Y."/>
            <person name="Ichinomiya M."/>
            <person name="Saitoh K."/>
            <person name="Sato N."/>
            <person name="Blanc-Mathieu R."/>
            <person name="Endo H."/>
            <person name="Kuwata A."/>
            <person name="Ogata H."/>
        </authorList>
    </citation>
    <scope>NUCLEOTIDE SEQUENCE</scope>
</reference>
<feature type="non-terminal residue" evidence="12">
    <location>
        <position position="1"/>
    </location>
</feature>
<dbReference type="InterPro" id="IPR050168">
    <property type="entry name" value="AAA_ATPase_domain"/>
</dbReference>
<dbReference type="GO" id="GO:0016558">
    <property type="term" value="P:protein import into peroxisome matrix"/>
    <property type="evidence" value="ECO:0007669"/>
    <property type="project" value="TreeGrafter"/>
</dbReference>
<sequence>MLLKISNFTSSAPLNLNIADLDIDDSPLSLVTSSKAPPQTIIASFPTIKGWGVFEGDTILVYNPSDSSGTIQPVKVRLSSTVPSDSNSDSTSDSTIVTDEATATSLKVHSHIRNEGLRKVCVKRSPEPRRAEKATFLEVGMPPDLAHRHVPLEKSFVGGGETGGPRLPMSKVLEGWVEEERVVGWNSLIWIEHDNRTRFFRLVSAKASPSPSPPLSPPPSFSIHKDWCQCELVESPRYIDKKAKDVYPRIGLAPHFLVPSVRPGGVMLEELSNLILGANPGFVSCAEITSESACIASLSAAASSLGQRFFHVRSLAHYSHLFYNKLSDQLAYDKMTGLKAALMTGNRCAPCVVSIDLGGCESAEEEMMNGVQGAGGGADNLQISAIQAQLLAMLEESREAAERAGTMHCHVVFVNVGEVKKSGEIIRNACVSDVKFEVPVSEERLEGSYKKHSKIPDILWEDIGGLEHVRDEIMDAITLPMMHGDLFAQGGGGRRAGLLLYGPPGTGKTLVAKAVATECRLPFISVKGPELLDSYVGGSEANVRKVFEDARREARKGNGSSILFFDELDSLAPKRDGAGDAGGGVMDRIVSMLLAELDGVGGDEEEGRVFVIGATNRPDLLDTSLLRPGRFDRMVYLGVAEGDDKRGKVLEALCRKMTFEGGRSIKDVVKEVIGDIPENLSGADMSAVASGASNFAMLRKIEEAEAEAARKNMSVEELLESWPVERVRCEVGVKDLVEAGKLVE</sequence>
<dbReference type="GO" id="GO:0005524">
    <property type="term" value="F:ATP binding"/>
    <property type="evidence" value="ECO:0007669"/>
    <property type="project" value="UniProtKB-KW"/>
</dbReference>
<organism evidence="12 13">
    <name type="scientific">Triparma retinervis</name>
    <dbReference type="NCBI Taxonomy" id="2557542"/>
    <lineage>
        <taxon>Eukaryota</taxon>
        <taxon>Sar</taxon>
        <taxon>Stramenopiles</taxon>
        <taxon>Ochrophyta</taxon>
        <taxon>Bolidophyceae</taxon>
        <taxon>Parmales</taxon>
        <taxon>Triparmaceae</taxon>
        <taxon>Triparma</taxon>
    </lineage>
</organism>
<accession>A0A9W7ACK5</accession>
<dbReference type="PANTHER" id="PTHR23077">
    <property type="entry name" value="AAA-FAMILY ATPASE"/>
    <property type="match status" value="1"/>
</dbReference>
<dbReference type="AlphaFoldDB" id="A0A9W7ACK5"/>
<dbReference type="Proteomes" id="UP001165082">
    <property type="component" value="Unassembled WGS sequence"/>
</dbReference>
<dbReference type="InterPro" id="IPR003959">
    <property type="entry name" value="ATPase_AAA_core"/>
</dbReference>
<comment type="subcellular location">
    <subcellularLocation>
        <location evidence="1">Membrane</location>
    </subcellularLocation>
</comment>
<evidence type="ECO:0000256" key="1">
    <source>
        <dbReference type="ARBA" id="ARBA00004370"/>
    </source>
</evidence>
<dbReference type="OrthoDB" id="2187at2759"/>
<dbReference type="SMART" id="SM00382">
    <property type="entry name" value="AAA"/>
    <property type="match status" value="1"/>
</dbReference>
<protein>
    <recommendedName>
        <fullName evidence="8">Peroxisomal ATPase PEX6</fullName>
    </recommendedName>
    <alternativeName>
        <fullName evidence="9">Peroxin-6</fullName>
    </alternativeName>
</protein>
<dbReference type="GO" id="GO:0016887">
    <property type="term" value="F:ATP hydrolysis activity"/>
    <property type="evidence" value="ECO:0007669"/>
    <property type="project" value="InterPro"/>
</dbReference>
<evidence type="ECO:0000313" key="12">
    <source>
        <dbReference type="EMBL" id="GMH67916.1"/>
    </source>
</evidence>
<feature type="domain" description="AAA+ ATPase" evidence="11">
    <location>
        <begin position="494"/>
        <end position="641"/>
    </location>
</feature>
<dbReference type="SUPFAM" id="SSF52540">
    <property type="entry name" value="P-loop containing nucleoside triphosphate hydrolases"/>
    <property type="match status" value="1"/>
</dbReference>
<keyword evidence="4" id="KW-0547">Nucleotide-binding</keyword>
<proteinExistence type="inferred from homology"/>
<dbReference type="EMBL" id="BRXZ01004073">
    <property type="protein sequence ID" value="GMH67916.1"/>
    <property type="molecule type" value="Genomic_DNA"/>
</dbReference>
<comment type="similarity">
    <text evidence="2">Belongs to the AAA ATPase family.</text>
</comment>
<dbReference type="InterPro" id="IPR027417">
    <property type="entry name" value="P-loop_NTPase"/>
</dbReference>
<evidence type="ECO:0000256" key="10">
    <source>
        <dbReference type="ARBA" id="ARBA00048778"/>
    </source>
</evidence>
<keyword evidence="3" id="KW-0962">Peroxisome biogenesis</keyword>
<dbReference type="PANTHER" id="PTHR23077:SF9">
    <property type="entry name" value="PEROXISOMAL ATPASE PEX6"/>
    <property type="match status" value="1"/>
</dbReference>
<evidence type="ECO:0000256" key="3">
    <source>
        <dbReference type="ARBA" id="ARBA00022593"/>
    </source>
</evidence>
<evidence type="ECO:0000259" key="11">
    <source>
        <dbReference type="SMART" id="SM00382"/>
    </source>
</evidence>
<evidence type="ECO:0000256" key="2">
    <source>
        <dbReference type="ARBA" id="ARBA00006914"/>
    </source>
</evidence>
<keyword evidence="5" id="KW-0378">Hydrolase</keyword>
<dbReference type="GO" id="GO:0005829">
    <property type="term" value="C:cytosol"/>
    <property type="evidence" value="ECO:0007669"/>
    <property type="project" value="TreeGrafter"/>
</dbReference>
<dbReference type="Pfam" id="PF00004">
    <property type="entry name" value="AAA"/>
    <property type="match status" value="1"/>
</dbReference>
<evidence type="ECO:0000256" key="9">
    <source>
        <dbReference type="ARBA" id="ARBA00034920"/>
    </source>
</evidence>
<evidence type="ECO:0000256" key="8">
    <source>
        <dbReference type="ARBA" id="ARBA00034811"/>
    </source>
</evidence>
<dbReference type="InterPro" id="IPR003960">
    <property type="entry name" value="ATPase_AAA_CS"/>
</dbReference>
<dbReference type="FunFam" id="3.40.50.300:FF:000109">
    <property type="entry name" value="Peroxisomal biogenesis factor 6"/>
    <property type="match status" value="1"/>
</dbReference>
<evidence type="ECO:0000256" key="5">
    <source>
        <dbReference type="ARBA" id="ARBA00022801"/>
    </source>
</evidence>
<name>A0A9W7ACK5_9STRA</name>